<dbReference type="OrthoDB" id="6138108at2"/>
<dbReference type="EMBL" id="QZEW01000195">
    <property type="protein sequence ID" value="RJK99091.1"/>
    <property type="molecule type" value="Genomic_DNA"/>
</dbReference>
<organism evidence="1 2">
    <name type="scientific">Paracoccus siganidrum</name>
    <dbReference type="NCBI Taxonomy" id="1276757"/>
    <lineage>
        <taxon>Bacteria</taxon>
        <taxon>Pseudomonadati</taxon>
        <taxon>Pseudomonadota</taxon>
        <taxon>Alphaproteobacteria</taxon>
        <taxon>Rhodobacterales</taxon>
        <taxon>Paracoccaceae</taxon>
        <taxon>Paracoccus</taxon>
    </lineage>
</organism>
<name>A0A418ZRA5_9RHOB</name>
<comment type="caution">
    <text evidence="1">The sequence shown here is derived from an EMBL/GenBank/DDBJ whole genome shotgun (WGS) entry which is preliminary data.</text>
</comment>
<dbReference type="RefSeq" id="WP_122449395.1">
    <property type="nucleotide sequence ID" value="NZ_QNRC01000049.1"/>
</dbReference>
<reference evidence="2" key="1">
    <citation type="submission" date="2018-09" db="EMBL/GenBank/DDBJ databases">
        <title>Paracoccus onubensis nov. sp. a moderate halophilic bacterium isolated from Gruta de las Maravillas (Aracena, Spain).</title>
        <authorList>
            <person name="Jurado V."/>
            <person name="Gutierrez-Patricio S."/>
            <person name="Gonzalez-Pimentel J.L."/>
            <person name="Miller A.Z."/>
            <person name="Laiz L."/>
            <person name="Saiz-Jimenez C."/>
        </authorList>
    </citation>
    <scope>NUCLEOTIDE SEQUENCE [LARGE SCALE GENOMIC DNA]</scope>
    <source>
        <strain evidence="2">DSM 26381</strain>
    </source>
</reference>
<dbReference type="AlphaFoldDB" id="A0A418ZRA5"/>
<evidence type="ECO:0000313" key="2">
    <source>
        <dbReference type="Proteomes" id="UP000283587"/>
    </source>
</evidence>
<evidence type="ECO:0000313" key="1">
    <source>
        <dbReference type="EMBL" id="RJK99091.1"/>
    </source>
</evidence>
<keyword evidence="2" id="KW-1185">Reference proteome</keyword>
<sequence length="312" mass="35068">MSQENPDPANYYIDASASGSFWALRINDVTVWRHFEAEDTNFSLPVNVFLQEGRNEIDVTFVTIAGSPIEYNAASPNFHFLAELDRTELSSRDSTRITLLNLALDQAENQVYAPEQTFFGLPVKTRDTPPMRVGRDRADQAELADGWGEQWTGRRVAASFDIPDPLPEPPWASAPVIEDSPQTRAALLDAYRRLHAVLQSGDRRQVLAAYDTAWRHVAQSMHYASLEEYLEKVRPLEDLAPRDDEGTALQPVDLVMGPQDFQIERMAGGRLIRIIPDPIIWSNESDPDFVFSSNVAFFMDPQGDLVIGAVLY</sequence>
<accession>A0A418ZRA5</accession>
<dbReference type="Proteomes" id="UP000283587">
    <property type="component" value="Unassembled WGS sequence"/>
</dbReference>
<proteinExistence type="predicted"/>
<protein>
    <submittedName>
        <fullName evidence="1">Uncharacterized protein</fullName>
    </submittedName>
</protein>
<gene>
    <name evidence="1" type="ORF">D3P05_23445</name>
</gene>